<feature type="coiled-coil region" evidence="1">
    <location>
        <begin position="152"/>
        <end position="179"/>
    </location>
</feature>
<dbReference type="EMBL" id="BKCJ010203151">
    <property type="protein sequence ID" value="GEY71883.1"/>
    <property type="molecule type" value="Genomic_DNA"/>
</dbReference>
<name>A0A699HRL3_TANCI</name>
<reference evidence="2" key="1">
    <citation type="journal article" date="2019" name="Sci. Rep.">
        <title>Draft genome of Tanacetum cinerariifolium, the natural source of mosquito coil.</title>
        <authorList>
            <person name="Yamashiro T."/>
            <person name="Shiraishi A."/>
            <person name="Satake H."/>
            <person name="Nakayama K."/>
        </authorList>
    </citation>
    <scope>NUCLEOTIDE SEQUENCE</scope>
</reference>
<protein>
    <submittedName>
        <fullName evidence="2">F-box domain-containing protein</fullName>
    </submittedName>
</protein>
<sequence length="207" mass="23463">MIVSVPTPYSARLLGFNSDGELIIEVDDIGYQMDTTLQVYHQTHEEFQNLGVEANSGSFFVGAFCESLILSNETDRSYYPAVAKIPEVMMQAKVFDQKEIDHTRYTISFTNDVNVPKQSGVFGDCGPLTRPSYYAGTFGSTLNLRKTKFLNCKLLDKKIRTLEAKIKILEGTLEMERNLENHTLESVAILHELYNDMEKLGLEYLLI</sequence>
<evidence type="ECO:0000256" key="1">
    <source>
        <dbReference type="SAM" id="Coils"/>
    </source>
</evidence>
<dbReference type="AlphaFoldDB" id="A0A699HRL3"/>
<accession>A0A699HRL3</accession>
<evidence type="ECO:0000313" key="2">
    <source>
        <dbReference type="EMBL" id="GEY71883.1"/>
    </source>
</evidence>
<comment type="caution">
    <text evidence="2">The sequence shown here is derived from an EMBL/GenBank/DDBJ whole genome shotgun (WGS) entry which is preliminary data.</text>
</comment>
<gene>
    <name evidence="2" type="ORF">Tci_443857</name>
</gene>
<organism evidence="2">
    <name type="scientific">Tanacetum cinerariifolium</name>
    <name type="common">Dalmatian daisy</name>
    <name type="synonym">Chrysanthemum cinerariifolium</name>
    <dbReference type="NCBI Taxonomy" id="118510"/>
    <lineage>
        <taxon>Eukaryota</taxon>
        <taxon>Viridiplantae</taxon>
        <taxon>Streptophyta</taxon>
        <taxon>Embryophyta</taxon>
        <taxon>Tracheophyta</taxon>
        <taxon>Spermatophyta</taxon>
        <taxon>Magnoliopsida</taxon>
        <taxon>eudicotyledons</taxon>
        <taxon>Gunneridae</taxon>
        <taxon>Pentapetalae</taxon>
        <taxon>asterids</taxon>
        <taxon>campanulids</taxon>
        <taxon>Asterales</taxon>
        <taxon>Asteraceae</taxon>
        <taxon>Asteroideae</taxon>
        <taxon>Anthemideae</taxon>
        <taxon>Anthemidinae</taxon>
        <taxon>Tanacetum</taxon>
    </lineage>
</organism>
<proteinExistence type="predicted"/>
<keyword evidence="1" id="KW-0175">Coiled coil</keyword>